<keyword evidence="3" id="KW-0804">Transcription</keyword>
<dbReference type="AlphaFoldDB" id="A0A934HY69"/>
<reference evidence="5" key="1">
    <citation type="submission" date="2020-12" db="EMBL/GenBank/DDBJ databases">
        <title>Clostridium thailandense sp. nov., a novel acetogenic bacterium isolated from peat land soil in Thailand.</title>
        <authorList>
            <person name="Chaikitkaew S."/>
            <person name="Birkeland N.K."/>
        </authorList>
    </citation>
    <scope>NUCLEOTIDE SEQUENCE</scope>
    <source>
        <strain evidence="5">DSM 17425</strain>
    </source>
</reference>
<comment type="caution">
    <text evidence="5">The sequence shown here is derived from an EMBL/GenBank/DDBJ whole genome shotgun (WGS) entry which is preliminary data.</text>
</comment>
<dbReference type="GO" id="GO:0003677">
    <property type="term" value="F:DNA binding"/>
    <property type="evidence" value="ECO:0007669"/>
    <property type="project" value="UniProtKB-KW"/>
</dbReference>
<dbReference type="RefSeq" id="WP_211143608.1">
    <property type="nucleotide sequence ID" value="NZ_JAEEGB010000019.1"/>
</dbReference>
<protein>
    <submittedName>
        <fullName evidence="5">MarR family transcriptional regulator</fullName>
    </submittedName>
</protein>
<dbReference type="SUPFAM" id="SSF46785">
    <property type="entry name" value="Winged helix' DNA-binding domain"/>
    <property type="match status" value="1"/>
</dbReference>
<evidence type="ECO:0000256" key="3">
    <source>
        <dbReference type="ARBA" id="ARBA00023163"/>
    </source>
</evidence>
<evidence type="ECO:0000313" key="6">
    <source>
        <dbReference type="Proteomes" id="UP000622687"/>
    </source>
</evidence>
<dbReference type="Proteomes" id="UP000622687">
    <property type="component" value="Unassembled WGS sequence"/>
</dbReference>
<dbReference type="PRINTS" id="PR00598">
    <property type="entry name" value="HTHMARR"/>
</dbReference>
<evidence type="ECO:0000313" key="5">
    <source>
        <dbReference type="EMBL" id="MBI6874204.1"/>
    </source>
</evidence>
<proteinExistence type="predicted"/>
<dbReference type="InterPro" id="IPR000835">
    <property type="entry name" value="HTH_MarR-typ"/>
</dbReference>
<keyword evidence="1" id="KW-0805">Transcription regulation</keyword>
<evidence type="ECO:0000256" key="2">
    <source>
        <dbReference type="ARBA" id="ARBA00023125"/>
    </source>
</evidence>
<evidence type="ECO:0000256" key="1">
    <source>
        <dbReference type="ARBA" id="ARBA00023015"/>
    </source>
</evidence>
<dbReference type="PANTHER" id="PTHR42756">
    <property type="entry name" value="TRANSCRIPTIONAL REGULATOR, MARR"/>
    <property type="match status" value="1"/>
</dbReference>
<dbReference type="EMBL" id="JAEEGB010000019">
    <property type="protein sequence ID" value="MBI6874204.1"/>
    <property type="molecule type" value="Genomic_DNA"/>
</dbReference>
<dbReference type="InterPro" id="IPR036390">
    <property type="entry name" value="WH_DNA-bd_sf"/>
</dbReference>
<gene>
    <name evidence="5" type="ORF">I6U51_16085</name>
</gene>
<keyword evidence="2" id="KW-0238">DNA-binding</keyword>
<dbReference type="Pfam" id="PF01047">
    <property type="entry name" value="MarR"/>
    <property type="match status" value="1"/>
</dbReference>
<accession>A0A934HY69</accession>
<feature type="domain" description="HTH marR-type" evidence="4">
    <location>
        <begin position="1"/>
        <end position="146"/>
    </location>
</feature>
<dbReference type="GO" id="GO:0003700">
    <property type="term" value="F:DNA-binding transcription factor activity"/>
    <property type="evidence" value="ECO:0007669"/>
    <property type="project" value="InterPro"/>
</dbReference>
<keyword evidence="6" id="KW-1185">Reference proteome</keyword>
<dbReference type="SMART" id="SM00347">
    <property type="entry name" value="HTH_MARR"/>
    <property type="match status" value="1"/>
</dbReference>
<dbReference type="PROSITE" id="PS50995">
    <property type="entry name" value="HTH_MARR_2"/>
    <property type="match status" value="1"/>
</dbReference>
<organism evidence="5 6">
    <name type="scientific">Clostridium aciditolerans</name>
    <dbReference type="NCBI Taxonomy" id="339861"/>
    <lineage>
        <taxon>Bacteria</taxon>
        <taxon>Bacillati</taxon>
        <taxon>Bacillota</taxon>
        <taxon>Clostridia</taxon>
        <taxon>Eubacteriales</taxon>
        <taxon>Clostridiaceae</taxon>
        <taxon>Clostridium</taxon>
    </lineage>
</organism>
<name>A0A934HY69_9CLOT</name>
<dbReference type="PANTHER" id="PTHR42756:SF1">
    <property type="entry name" value="TRANSCRIPTIONAL REPRESSOR OF EMRAB OPERON"/>
    <property type="match status" value="1"/>
</dbReference>
<evidence type="ECO:0000259" key="4">
    <source>
        <dbReference type="PROSITE" id="PS50995"/>
    </source>
</evidence>
<dbReference type="InterPro" id="IPR036388">
    <property type="entry name" value="WH-like_DNA-bd_sf"/>
</dbReference>
<sequence>MCKESIHLLSEKLLAVGPIIIKKIARLGLPSSGIISINQLMVLGILQEEGSLSISEICRKLTISKPQMTIILDKLAKNGLVYRIYNDKDRRTININITENGNEYCKNLSEVLKENLSRKLIALSEEDLTTLLNSLEITECILKRLE</sequence>
<dbReference type="Gene3D" id="1.10.10.10">
    <property type="entry name" value="Winged helix-like DNA-binding domain superfamily/Winged helix DNA-binding domain"/>
    <property type="match status" value="1"/>
</dbReference>